<comment type="caution">
    <text evidence="1">The sequence shown here is derived from an EMBL/GenBank/DDBJ whole genome shotgun (WGS) entry which is preliminary data.</text>
</comment>
<evidence type="ECO:0000313" key="2">
    <source>
        <dbReference type="Proteomes" id="UP001597055"/>
    </source>
</evidence>
<organism evidence="1 2">
    <name type="scientific">Microbacterium insulae</name>
    <dbReference type="NCBI Taxonomy" id="483014"/>
    <lineage>
        <taxon>Bacteria</taxon>
        <taxon>Bacillati</taxon>
        <taxon>Actinomycetota</taxon>
        <taxon>Actinomycetes</taxon>
        <taxon>Micrococcales</taxon>
        <taxon>Microbacteriaceae</taxon>
        <taxon>Microbacterium</taxon>
    </lineage>
</organism>
<evidence type="ECO:0000313" key="1">
    <source>
        <dbReference type="EMBL" id="MFD0789233.1"/>
    </source>
</evidence>
<gene>
    <name evidence="1" type="ORF">ACFQ0P_02385</name>
</gene>
<dbReference type="RefSeq" id="WP_204980122.1">
    <property type="nucleotide sequence ID" value="NZ_JBHTII010000001.1"/>
</dbReference>
<keyword evidence="2" id="KW-1185">Reference proteome</keyword>
<proteinExistence type="predicted"/>
<name>A0ABW3AE13_9MICO</name>
<evidence type="ECO:0008006" key="3">
    <source>
        <dbReference type="Google" id="ProtNLM"/>
    </source>
</evidence>
<sequence length="170" mass="18773">MAIAPRCVGPRDATRMYGVDGFDDEADARDYDPWEHAAGLGIPIIFRDDLPDPAMVACYSHVHRAMFVRTGLLTSVERCAIAHEIVHFEHGDLGAGAHEEDRADRLAARRLIRPRRLRELATVTDDPAVVALELGVTERTMRTYLRTHCDTDTGRVKSGPAIRQAGTIAS</sequence>
<accession>A0ABW3AE13</accession>
<dbReference type="Proteomes" id="UP001597055">
    <property type="component" value="Unassembled WGS sequence"/>
</dbReference>
<protein>
    <recommendedName>
        <fullName evidence="3">IrrE N-terminal-like domain-containing protein</fullName>
    </recommendedName>
</protein>
<reference evidence="2" key="1">
    <citation type="journal article" date="2019" name="Int. J. Syst. Evol. Microbiol.">
        <title>The Global Catalogue of Microorganisms (GCM) 10K type strain sequencing project: providing services to taxonomists for standard genome sequencing and annotation.</title>
        <authorList>
            <consortium name="The Broad Institute Genomics Platform"/>
            <consortium name="The Broad Institute Genome Sequencing Center for Infectious Disease"/>
            <person name="Wu L."/>
            <person name="Ma J."/>
        </authorList>
    </citation>
    <scope>NUCLEOTIDE SEQUENCE [LARGE SCALE GENOMIC DNA]</scope>
    <source>
        <strain evidence="2">CCUG 54523</strain>
    </source>
</reference>
<dbReference type="EMBL" id="JBHTII010000001">
    <property type="protein sequence ID" value="MFD0789233.1"/>
    <property type="molecule type" value="Genomic_DNA"/>
</dbReference>